<proteinExistence type="predicted"/>
<evidence type="ECO:0000313" key="2">
    <source>
        <dbReference type="EMBL" id="PPQ74934.1"/>
    </source>
</evidence>
<feature type="compositionally biased region" description="Basic and acidic residues" evidence="1">
    <location>
        <begin position="229"/>
        <end position="241"/>
    </location>
</feature>
<comment type="caution">
    <text evidence="2">The sequence shown here is derived from an EMBL/GenBank/DDBJ whole genome shotgun (WGS) entry which is preliminary data.</text>
</comment>
<dbReference type="AlphaFoldDB" id="A0A409W8V9"/>
<name>A0A409W8V9_9AGAR</name>
<dbReference type="OrthoDB" id="2687798at2759"/>
<evidence type="ECO:0000313" key="3">
    <source>
        <dbReference type="Proteomes" id="UP000284842"/>
    </source>
</evidence>
<accession>A0A409W8V9</accession>
<protein>
    <submittedName>
        <fullName evidence="2">Uncharacterized protein</fullName>
    </submittedName>
</protein>
<feature type="compositionally biased region" description="Acidic residues" evidence="1">
    <location>
        <begin position="114"/>
        <end position="126"/>
    </location>
</feature>
<feature type="region of interest" description="Disordered" evidence="1">
    <location>
        <begin position="114"/>
        <end position="167"/>
    </location>
</feature>
<keyword evidence="3" id="KW-1185">Reference proteome</keyword>
<feature type="compositionally biased region" description="Acidic residues" evidence="1">
    <location>
        <begin position="148"/>
        <end position="159"/>
    </location>
</feature>
<feature type="region of interest" description="Disordered" evidence="1">
    <location>
        <begin position="189"/>
        <end position="284"/>
    </location>
</feature>
<reference evidence="2 3" key="1">
    <citation type="journal article" date="2018" name="Evol. Lett.">
        <title>Horizontal gene cluster transfer increased hallucinogenic mushroom diversity.</title>
        <authorList>
            <person name="Reynolds H.T."/>
            <person name="Vijayakumar V."/>
            <person name="Gluck-Thaler E."/>
            <person name="Korotkin H.B."/>
            <person name="Matheny P.B."/>
            <person name="Slot J.C."/>
        </authorList>
    </citation>
    <scope>NUCLEOTIDE SEQUENCE [LARGE SCALE GENOMIC DNA]</scope>
    <source>
        <strain evidence="2 3">2629</strain>
    </source>
</reference>
<organism evidence="2 3">
    <name type="scientific">Panaeolus cyanescens</name>
    <dbReference type="NCBI Taxonomy" id="181874"/>
    <lineage>
        <taxon>Eukaryota</taxon>
        <taxon>Fungi</taxon>
        <taxon>Dikarya</taxon>
        <taxon>Basidiomycota</taxon>
        <taxon>Agaricomycotina</taxon>
        <taxon>Agaricomycetes</taxon>
        <taxon>Agaricomycetidae</taxon>
        <taxon>Agaricales</taxon>
        <taxon>Agaricineae</taxon>
        <taxon>Galeropsidaceae</taxon>
        <taxon>Panaeolus</taxon>
    </lineage>
</organism>
<sequence length="284" mass="31547">MQGPTLVMPAAQVQLPINVFASPMFSTSASIPVSYCTRRSRPIGAQLPPPTDINSPTIPMDQQVLTNSTNTISNGDREAQELQEREKDVSEALMKLHYGEKRAREVIESSLDLQEIESEAKDDEDAHDERQAKRRRMDPGDTPMDVSGNDDDTEDEDLPSDMPFEMTIRESYVLSDIKTFDLEQGHRCYSKEVDESPPADKKTHRIDPDSDSVQRPLEPPSGQWSRAGVQHEEYRHVEGAKEPYAPEGGSKGNYGGRKTWAEEKGSETSGKDEGPDAKSSGGRL</sequence>
<feature type="compositionally biased region" description="Basic and acidic residues" evidence="1">
    <location>
        <begin position="259"/>
        <end position="276"/>
    </location>
</feature>
<gene>
    <name evidence="2" type="ORF">CVT24_002968</name>
</gene>
<dbReference type="EMBL" id="NHTK01005714">
    <property type="protein sequence ID" value="PPQ74934.1"/>
    <property type="molecule type" value="Genomic_DNA"/>
</dbReference>
<dbReference type="Proteomes" id="UP000284842">
    <property type="component" value="Unassembled WGS sequence"/>
</dbReference>
<evidence type="ECO:0000256" key="1">
    <source>
        <dbReference type="SAM" id="MobiDB-lite"/>
    </source>
</evidence>
<dbReference type="InParanoid" id="A0A409W8V9"/>
<feature type="compositionally biased region" description="Basic and acidic residues" evidence="1">
    <location>
        <begin position="189"/>
        <end position="208"/>
    </location>
</feature>